<accession>A0AAV4Y6Y4</accession>
<sequence length="37" mass="4018">MVLVLDMALLLDMVLAFAYGGLDMAKSSHPLKDHLTS</sequence>
<reference evidence="2 3" key="1">
    <citation type="submission" date="2021-06" db="EMBL/GenBank/DDBJ databases">
        <title>Caerostris extrusa draft genome.</title>
        <authorList>
            <person name="Kono N."/>
            <person name="Arakawa K."/>
        </authorList>
    </citation>
    <scope>NUCLEOTIDE SEQUENCE [LARGE SCALE GENOMIC DNA]</scope>
</reference>
<dbReference type="Proteomes" id="UP001054945">
    <property type="component" value="Unassembled WGS sequence"/>
</dbReference>
<evidence type="ECO:0000313" key="2">
    <source>
        <dbReference type="EMBL" id="GIZ02775.1"/>
    </source>
</evidence>
<comment type="caution">
    <text evidence="2">The sequence shown here is derived from an EMBL/GenBank/DDBJ whole genome shotgun (WGS) entry which is preliminary data.</text>
</comment>
<feature type="signal peptide" evidence="1">
    <location>
        <begin position="1"/>
        <end position="16"/>
    </location>
</feature>
<evidence type="ECO:0000313" key="3">
    <source>
        <dbReference type="Proteomes" id="UP001054945"/>
    </source>
</evidence>
<keyword evidence="3" id="KW-1185">Reference proteome</keyword>
<dbReference type="AlphaFoldDB" id="A0AAV4Y6Y4"/>
<name>A0AAV4Y6Y4_CAEEX</name>
<proteinExistence type="predicted"/>
<keyword evidence="1" id="KW-0732">Signal</keyword>
<organism evidence="2 3">
    <name type="scientific">Caerostris extrusa</name>
    <name type="common">Bark spider</name>
    <name type="synonym">Caerostris bankana</name>
    <dbReference type="NCBI Taxonomy" id="172846"/>
    <lineage>
        <taxon>Eukaryota</taxon>
        <taxon>Metazoa</taxon>
        <taxon>Ecdysozoa</taxon>
        <taxon>Arthropoda</taxon>
        <taxon>Chelicerata</taxon>
        <taxon>Arachnida</taxon>
        <taxon>Araneae</taxon>
        <taxon>Araneomorphae</taxon>
        <taxon>Entelegynae</taxon>
        <taxon>Araneoidea</taxon>
        <taxon>Araneidae</taxon>
        <taxon>Caerostris</taxon>
    </lineage>
</organism>
<evidence type="ECO:0000256" key="1">
    <source>
        <dbReference type="SAM" id="SignalP"/>
    </source>
</evidence>
<feature type="chain" id="PRO_5043797713" evidence="1">
    <location>
        <begin position="17"/>
        <end position="37"/>
    </location>
</feature>
<protein>
    <submittedName>
        <fullName evidence="2">Uncharacterized protein</fullName>
    </submittedName>
</protein>
<gene>
    <name evidence="2" type="ORF">CEXT_132481</name>
</gene>
<dbReference type="EMBL" id="BPLR01018860">
    <property type="protein sequence ID" value="GIZ02775.1"/>
    <property type="molecule type" value="Genomic_DNA"/>
</dbReference>
<feature type="non-terminal residue" evidence="2">
    <location>
        <position position="37"/>
    </location>
</feature>